<reference evidence="1 2" key="1">
    <citation type="submission" date="2016-10" db="EMBL/GenBank/DDBJ databases">
        <authorList>
            <person name="de Groot N.N."/>
        </authorList>
    </citation>
    <scope>NUCLEOTIDE SEQUENCE [LARGE SCALE GENOMIC DNA]</scope>
    <source>
        <strain evidence="1 2">DSM 22489</strain>
    </source>
</reference>
<dbReference type="InterPro" id="IPR016130">
    <property type="entry name" value="Tyr_Pase_AS"/>
</dbReference>
<proteinExistence type="predicted"/>
<dbReference type="OrthoDB" id="9814896at2"/>
<dbReference type="Proteomes" id="UP000236728">
    <property type="component" value="Unassembled WGS sequence"/>
</dbReference>
<name>A0A1H6CIK7_9BACT</name>
<dbReference type="SUPFAM" id="SSF52799">
    <property type="entry name" value="(Phosphotyrosine protein) phosphatases II"/>
    <property type="match status" value="1"/>
</dbReference>
<sequence>MIQVYPNLFVGSQDDYEMGRNEFGSWLVIQACKEPYHRQALGYTGRAVSKDHPEYLIAKRDNRLILNLVDAADPAYIPDEIMDTAISEIHAALARGQQVFVHCNQGHSRSPAIAMLYMGTHTDVLPLSFEDARVTFSGIYPPFAPAGGTSGFLRRRWLLLR</sequence>
<evidence type="ECO:0000313" key="2">
    <source>
        <dbReference type="Proteomes" id="UP000236728"/>
    </source>
</evidence>
<gene>
    <name evidence="1" type="ORF">SAMN05421819_4597</name>
</gene>
<dbReference type="PROSITE" id="PS00383">
    <property type="entry name" value="TYR_PHOSPHATASE_1"/>
    <property type="match status" value="1"/>
</dbReference>
<accession>A0A1H6CIK7</accession>
<dbReference type="RefSeq" id="WP_103935426.1">
    <property type="nucleotide sequence ID" value="NZ_FNVA01000013.1"/>
</dbReference>
<dbReference type="InterPro" id="IPR029021">
    <property type="entry name" value="Prot-tyrosine_phosphatase-like"/>
</dbReference>
<organism evidence="1 2">
    <name type="scientific">Bryocella elongata</name>
    <dbReference type="NCBI Taxonomy" id="863522"/>
    <lineage>
        <taxon>Bacteria</taxon>
        <taxon>Pseudomonadati</taxon>
        <taxon>Acidobacteriota</taxon>
        <taxon>Terriglobia</taxon>
        <taxon>Terriglobales</taxon>
        <taxon>Acidobacteriaceae</taxon>
        <taxon>Bryocella</taxon>
    </lineage>
</organism>
<dbReference type="Gene3D" id="3.90.190.10">
    <property type="entry name" value="Protein tyrosine phosphatase superfamily"/>
    <property type="match status" value="1"/>
</dbReference>
<protein>
    <submittedName>
        <fullName evidence="1">Dual specificity phosphatase, catalytic domain</fullName>
    </submittedName>
</protein>
<dbReference type="EMBL" id="FNVA01000013">
    <property type="protein sequence ID" value="SEG72789.1"/>
    <property type="molecule type" value="Genomic_DNA"/>
</dbReference>
<keyword evidence="2" id="KW-1185">Reference proteome</keyword>
<dbReference type="AlphaFoldDB" id="A0A1H6CIK7"/>
<evidence type="ECO:0000313" key="1">
    <source>
        <dbReference type="EMBL" id="SEG72789.1"/>
    </source>
</evidence>